<proteinExistence type="predicted"/>
<evidence type="ECO:0000313" key="1">
    <source>
        <dbReference type="EMBL" id="CEG03524.1"/>
    </source>
</evidence>
<dbReference type="AlphaFoldDB" id="A0A096PF08"/>
<sequence>MSVAISPLQTHSPDVSLANKTANKTVNETAMDTISESQIAILQGKVTTIFPKNESSHLLDKLLVTDAYATTKALANLLF</sequence>
<gene>
    <name evidence="1" type="ORF">BN851_0064200</name>
</gene>
<comment type="caution">
    <text evidence="1">The sequence shown here is derived from an EMBL/GenBank/DDBJ whole genome shotgun (WGS) entry which is preliminary data.</text>
</comment>
<organism evidence="1">
    <name type="scientific">Fusarium acuminatum CS5907</name>
    <dbReference type="NCBI Taxonomy" id="1318461"/>
    <lineage>
        <taxon>Eukaryota</taxon>
        <taxon>Fungi</taxon>
        <taxon>Dikarya</taxon>
        <taxon>Ascomycota</taxon>
        <taxon>Pezizomycotina</taxon>
        <taxon>Sordariomycetes</taxon>
        <taxon>Hypocreomycetidae</taxon>
        <taxon>Hypocreales</taxon>
        <taxon>Nectriaceae</taxon>
        <taxon>Fusarium</taxon>
        <taxon>Fusarium tricinctum species complex</taxon>
    </lineage>
</organism>
<reference evidence="1" key="1">
    <citation type="submission" date="2013-05" db="EMBL/GenBank/DDBJ databases">
        <title>Draft genome sequences of six wheat associated Fusarium spp. isolates.</title>
        <authorList>
            <person name="Moolhuijzen P.M."/>
            <person name="Manners J.M."/>
            <person name="Wilcox S."/>
            <person name="Bellgard M.I."/>
            <person name="Gardiner D.M."/>
        </authorList>
    </citation>
    <scope>NUCLEOTIDE SEQUENCE</scope>
    <source>
        <strain evidence="1">CS5907</strain>
        <strain evidence="1">CS5907</strain>
    </source>
</reference>
<dbReference type="EMBL" id="CBMG010001164">
    <property type="protein sequence ID" value="CEG03524.1"/>
    <property type="molecule type" value="Genomic_DNA"/>
</dbReference>
<name>A0A096PF08_9HYPO</name>
<accession>A0A096PF08</accession>
<protein>
    <submittedName>
        <fullName evidence="1">WGS project CBMG000000000 data, contig CS5907-c001167</fullName>
    </submittedName>
</protein>